<evidence type="ECO:0000256" key="1">
    <source>
        <dbReference type="ARBA" id="ARBA00011079"/>
    </source>
</evidence>
<dbReference type="PANTHER" id="PTHR11010">
    <property type="entry name" value="PROTEASE S28 PRO-X CARBOXYPEPTIDASE-RELATED"/>
    <property type="match status" value="1"/>
</dbReference>
<feature type="signal peptide" evidence="6">
    <location>
        <begin position="1"/>
        <end position="19"/>
    </location>
</feature>
<dbReference type="SUPFAM" id="SSF53474">
    <property type="entry name" value="alpha/beta-Hydrolases"/>
    <property type="match status" value="2"/>
</dbReference>
<evidence type="ECO:0000256" key="5">
    <source>
        <dbReference type="ARBA" id="ARBA00023180"/>
    </source>
</evidence>
<keyword evidence="4" id="KW-0378">Hydrolase</keyword>
<keyword evidence="7" id="KW-1185">Reference proteome</keyword>
<protein>
    <submittedName>
        <fullName evidence="8">Serine protease K12H4.7</fullName>
    </submittedName>
</protein>
<proteinExistence type="inferred from homology"/>
<keyword evidence="2" id="KW-0645">Protease</keyword>
<reference evidence="8" key="1">
    <citation type="submission" date="2022-11" db="UniProtKB">
        <authorList>
            <consortium name="WormBaseParasite"/>
        </authorList>
    </citation>
    <scope>IDENTIFICATION</scope>
</reference>
<sequence>MLKIGILLILCTFLAQIEAKSFRQVFRPGFIDGIPLRDHYAKQFIDPVDYEKCVKTPGSFNVTIFNFTQPLDHFDSNNKGNWSQQVQYRNDIFKKRDDGDIIFLMVGGESPVPTPLLCFLTYTWGQLAVEHGAFMFQLEHRYFGTSAPTPDLNTTNLKWLTTELALADINAFIPAMNTKFNFTKPKWVAFGGSYPGTMAALLRVVYPNITNGNIASSAPLWAKVDFWEYAEKMEQAIQWESQVNKSNAACYNETKNAFSYIKTAVYTDAGRNELNSVFQPNVRLGANMSNIDLDSTNFLSGVFGIFQGIIQYTFDDRNKDTINVTGLNVANLCQYMVDTRYNYTQRLYNVYSWTAAWGGYNPVPFDNDYWNDISFWRETSFQSGAAAYRGWMWLSCNEFGWLQTTDNGYGIFQNLIPLSFYLRYCTDVFGPTINNDYIQKHVTSTSRKYGVPWRYNGTNVVLPNGSLDPWSTLGCNVSDDSVHRKVRTTVGGAHCVDMYPYTPNSTDSVEPNDVINTINLIKNETRYYVSLAGPFGGTTSGNTTSSGLSTRIQFGYLLAGMLSYFVM</sequence>
<keyword evidence="3 6" id="KW-0732">Signal</keyword>
<dbReference type="InterPro" id="IPR042269">
    <property type="entry name" value="Ser_carbopepase_S28_SKS"/>
</dbReference>
<dbReference type="Proteomes" id="UP000887540">
    <property type="component" value="Unplaced"/>
</dbReference>
<evidence type="ECO:0000256" key="2">
    <source>
        <dbReference type="ARBA" id="ARBA00022670"/>
    </source>
</evidence>
<dbReference type="PANTHER" id="PTHR11010:SF101">
    <property type="entry name" value="SERINE PROTEASE F56F10.1-RELATED"/>
    <property type="match status" value="1"/>
</dbReference>
<dbReference type="Pfam" id="PF05577">
    <property type="entry name" value="Peptidase_S28"/>
    <property type="match status" value="1"/>
</dbReference>
<evidence type="ECO:0000313" key="8">
    <source>
        <dbReference type="WBParaSite" id="ACRNAN_scaffold6141.g21142.t1"/>
    </source>
</evidence>
<dbReference type="WBParaSite" id="ACRNAN_scaffold6141.g21142.t1">
    <property type="protein sequence ID" value="ACRNAN_scaffold6141.g21142.t1"/>
    <property type="gene ID" value="ACRNAN_scaffold6141.g21142"/>
</dbReference>
<evidence type="ECO:0000256" key="4">
    <source>
        <dbReference type="ARBA" id="ARBA00022801"/>
    </source>
</evidence>
<evidence type="ECO:0000256" key="6">
    <source>
        <dbReference type="SAM" id="SignalP"/>
    </source>
</evidence>
<name>A0A914E6S6_9BILA</name>
<dbReference type="InterPro" id="IPR029058">
    <property type="entry name" value="AB_hydrolase_fold"/>
</dbReference>
<dbReference type="InterPro" id="IPR008758">
    <property type="entry name" value="Peptidase_S28"/>
</dbReference>
<dbReference type="GO" id="GO:0006508">
    <property type="term" value="P:proteolysis"/>
    <property type="evidence" value="ECO:0007669"/>
    <property type="project" value="UniProtKB-KW"/>
</dbReference>
<dbReference type="GO" id="GO:0070008">
    <property type="term" value="F:serine-type exopeptidase activity"/>
    <property type="evidence" value="ECO:0007669"/>
    <property type="project" value="InterPro"/>
</dbReference>
<organism evidence="7 8">
    <name type="scientific">Acrobeloides nanus</name>
    <dbReference type="NCBI Taxonomy" id="290746"/>
    <lineage>
        <taxon>Eukaryota</taxon>
        <taxon>Metazoa</taxon>
        <taxon>Ecdysozoa</taxon>
        <taxon>Nematoda</taxon>
        <taxon>Chromadorea</taxon>
        <taxon>Rhabditida</taxon>
        <taxon>Tylenchina</taxon>
        <taxon>Cephalobomorpha</taxon>
        <taxon>Cephaloboidea</taxon>
        <taxon>Cephalobidae</taxon>
        <taxon>Acrobeloides</taxon>
    </lineage>
</organism>
<keyword evidence="5" id="KW-0325">Glycoprotein</keyword>
<evidence type="ECO:0000313" key="7">
    <source>
        <dbReference type="Proteomes" id="UP000887540"/>
    </source>
</evidence>
<dbReference type="AlphaFoldDB" id="A0A914E6S6"/>
<dbReference type="GO" id="GO:0008239">
    <property type="term" value="F:dipeptidyl-peptidase activity"/>
    <property type="evidence" value="ECO:0007669"/>
    <property type="project" value="TreeGrafter"/>
</dbReference>
<feature type="chain" id="PRO_5037022323" evidence="6">
    <location>
        <begin position="20"/>
        <end position="567"/>
    </location>
</feature>
<dbReference type="Gene3D" id="1.20.120.980">
    <property type="entry name" value="Serine carboxypeptidase S28, SKS domain"/>
    <property type="match status" value="1"/>
</dbReference>
<comment type="similarity">
    <text evidence="1">Belongs to the peptidase S28 family.</text>
</comment>
<accession>A0A914E6S6</accession>
<dbReference type="Gene3D" id="3.40.50.1820">
    <property type="entry name" value="alpha/beta hydrolase"/>
    <property type="match status" value="1"/>
</dbReference>
<evidence type="ECO:0000256" key="3">
    <source>
        <dbReference type="ARBA" id="ARBA00022729"/>
    </source>
</evidence>